<keyword evidence="8" id="KW-1185">Reference proteome</keyword>
<feature type="transmembrane region" description="Helical" evidence="6">
    <location>
        <begin position="109"/>
        <end position="129"/>
    </location>
</feature>
<dbReference type="GO" id="GO:0016192">
    <property type="term" value="P:vesicle-mediated transport"/>
    <property type="evidence" value="ECO:0000318"/>
    <property type="project" value="GO_Central"/>
</dbReference>
<dbReference type="Pfam" id="PF10233">
    <property type="entry name" value="Cg6151-P"/>
    <property type="match status" value="1"/>
</dbReference>
<dbReference type="OMA" id="YWQKAAL"/>
<evidence type="ECO:0000256" key="3">
    <source>
        <dbReference type="ARBA" id="ARBA00022692"/>
    </source>
</evidence>
<comment type="subcellular location">
    <subcellularLocation>
        <location evidence="1">Endomembrane system</location>
        <topology evidence="1">Multi-pass membrane protein</topology>
    </subcellularLocation>
</comment>
<accession>A7SNE1</accession>
<dbReference type="SMART" id="SM01077">
    <property type="entry name" value="Cg6151-P"/>
    <property type="match status" value="1"/>
</dbReference>
<dbReference type="HOGENOM" id="CLU_108196_1_0_1"/>
<evidence type="ECO:0000313" key="7">
    <source>
        <dbReference type="EMBL" id="EDO34764.1"/>
    </source>
</evidence>
<evidence type="ECO:0000256" key="6">
    <source>
        <dbReference type="SAM" id="Phobius"/>
    </source>
</evidence>
<dbReference type="KEGG" id="nve:5506147"/>
<feature type="transmembrane region" description="Helical" evidence="6">
    <location>
        <begin position="21"/>
        <end position="42"/>
    </location>
</feature>
<dbReference type="FunCoup" id="A7SNE1">
    <property type="interactions" value="420"/>
</dbReference>
<evidence type="ECO:0000256" key="1">
    <source>
        <dbReference type="ARBA" id="ARBA00004127"/>
    </source>
</evidence>
<feature type="transmembrane region" description="Helical" evidence="6">
    <location>
        <begin position="86"/>
        <end position="103"/>
    </location>
</feature>
<keyword evidence="3 6" id="KW-0812">Transmembrane</keyword>
<feature type="transmembrane region" description="Helical" evidence="6">
    <location>
        <begin position="48"/>
        <end position="74"/>
    </location>
</feature>
<dbReference type="InParanoid" id="A7SNE1"/>
<dbReference type="PANTHER" id="PTHR13314:SF2">
    <property type="entry name" value="CALCIUM CHANNEL FLOWER HOMOLOG"/>
    <property type="match status" value="1"/>
</dbReference>
<dbReference type="EMBL" id="DS469719">
    <property type="protein sequence ID" value="EDO34764.1"/>
    <property type="molecule type" value="Genomic_DNA"/>
</dbReference>
<evidence type="ECO:0000256" key="4">
    <source>
        <dbReference type="ARBA" id="ARBA00022989"/>
    </source>
</evidence>
<dbReference type="eggNOG" id="KOG4085">
    <property type="taxonomic scope" value="Eukaryota"/>
</dbReference>
<dbReference type="GO" id="GO:0016020">
    <property type="term" value="C:membrane"/>
    <property type="evidence" value="ECO:0007669"/>
    <property type="project" value="InterPro"/>
</dbReference>
<dbReference type="OrthoDB" id="9934994at2759"/>
<protein>
    <recommendedName>
        <fullName evidence="9">Calcium channel flower</fullName>
    </recommendedName>
</protein>
<reference evidence="7 8" key="1">
    <citation type="journal article" date="2007" name="Science">
        <title>Sea anemone genome reveals ancestral eumetazoan gene repertoire and genomic organization.</title>
        <authorList>
            <person name="Putnam N.H."/>
            <person name="Srivastava M."/>
            <person name="Hellsten U."/>
            <person name="Dirks B."/>
            <person name="Chapman J."/>
            <person name="Salamov A."/>
            <person name="Terry A."/>
            <person name="Shapiro H."/>
            <person name="Lindquist E."/>
            <person name="Kapitonov V.V."/>
            <person name="Jurka J."/>
            <person name="Genikhovich G."/>
            <person name="Grigoriev I.V."/>
            <person name="Lucas S.M."/>
            <person name="Steele R.E."/>
            <person name="Finnerty J.R."/>
            <person name="Technau U."/>
            <person name="Martindale M.Q."/>
            <person name="Rokhsar D.S."/>
        </authorList>
    </citation>
    <scope>NUCLEOTIDE SEQUENCE [LARGE SCALE GENOMIC DNA]</scope>
    <source>
        <strain evidence="8">CH2 X CH6</strain>
    </source>
</reference>
<keyword evidence="5 6" id="KW-0472">Membrane</keyword>
<dbReference type="GO" id="GO:0012505">
    <property type="term" value="C:endomembrane system"/>
    <property type="evidence" value="ECO:0007669"/>
    <property type="project" value="UniProtKB-SubCell"/>
</dbReference>
<name>A7SNE1_NEMVE</name>
<dbReference type="PANTHER" id="PTHR13314">
    <property type="entry name" value="CALCIUM CHANNEL FLOWER HOMOLOG"/>
    <property type="match status" value="1"/>
</dbReference>
<evidence type="ECO:0008006" key="9">
    <source>
        <dbReference type="Google" id="ProtNLM"/>
    </source>
</evidence>
<evidence type="ECO:0000256" key="5">
    <source>
        <dbReference type="ARBA" id="ARBA00023136"/>
    </source>
</evidence>
<comment type="similarity">
    <text evidence="2">Belongs to the calcium channel flower family.</text>
</comment>
<dbReference type="PhylomeDB" id="A7SNE1"/>
<dbReference type="InterPro" id="IPR019365">
    <property type="entry name" value="TVP18/Ca-channel_flower"/>
</dbReference>
<evidence type="ECO:0000256" key="2">
    <source>
        <dbReference type="ARBA" id="ARBA00010023"/>
    </source>
</evidence>
<keyword evidence="4 6" id="KW-1133">Transmembrane helix</keyword>
<dbReference type="AlphaFoldDB" id="A7SNE1"/>
<dbReference type="Proteomes" id="UP000001593">
    <property type="component" value="Unassembled WGS sequence"/>
</dbReference>
<organism evidence="7 8">
    <name type="scientific">Nematostella vectensis</name>
    <name type="common">Starlet sea anemone</name>
    <dbReference type="NCBI Taxonomy" id="45351"/>
    <lineage>
        <taxon>Eukaryota</taxon>
        <taxon>Metazoa</taxon>
        <taxon>Cnidaria</taxon>
        <taxon>Anthozoa</taxon>
        <taxon>Hexacorallia</taxon>
        <taxon>Actiniaria</taxon>
        <taxon>Edwardsiidae</taxon>
        <taxon>Nematostella</taxon>
    </lineage>
</organism>
<gene>
    <name evidence="7" type="ORF">NEMVEDRAFT_v1g246358</name>
</gene>
<proteinExistence type="inferred from homology"/>
<sequence>MADNGNNSGVPRGMRLIVRAWGAFSALCCTALGFFVMFTLSASCFGMGLMMIIVGAFVMAFEVPACCQYMGWMVTVSDWVEKHFKFWMRGVLYFLVAIVPIVMCLEVSTFIGCGAIVITAALYGVLAIGRKGAAAQDNKGQDVEMKTNLVDKQGNPSEGLP</sequence>
<evidence type="ECO:0000313" key="8">
    <source>
        <dbReference type="Proteomes" id="UP000001593"/>
    </source>
</evidence>